<dbReference type="EMBL" id="JAGIOO010000001">
    <property type="protein sequence ID" value="MBP2478447.1"/>
    <property type="molecule type" value="Genomic_DNA"/>
</dbReference>
<keyword evidence="3" id="KW-1185">Reference proteome</keyword>
<dbReference type="RefSeq" id="WP_086782541.1">
    <property type="nucleotide sequence ID" value="NZ_JAGIOO010000001.1"/>
</dbReference>
<keyword evidence="1" id="KW-0812">Transmembrane</keyword>
<keyword evidence="1" id="KW-1133">Transmembrane helix</keyword>
<feature type="transmembrane region" description="Helical" evidence="1">
    <location>
        <begin position="112"/>
        <end position="130"/>
    </location>
</feature>
<evidence type="ECO:0000313" key="2">
    <source>
        <dbReference type="EMBL" id="MBP2478447.1"/>
    </source>
</evidence>
<organism evidence="2 3">
    <name type="scientific">Crossiella equi</name>
    <dbReference type="NCBI Taxonomy" id="130796"/>
    <lineage>
        <taxon>Bacteria</taxon>
        <taxon>Bacillati</taxon>
        <taxon>Actinomycetota</taxon>
        <taxon>Actinomycetes</taxon>
        <taxon>Pseudonocardiales</taxon>
        <taxon>Pseudonocardiaceae</taxon>
        <taxon>Crossiella</taxon>
    </lineage>
</organism>
<keyword evidence="1" id="KW-0472">Membrane</keyword>
<comment type="caution">
    <text evidence="2">The sequence shown here is derived from an EMBL/GenBank/DDBJ whole genome shotgun (WGS) entry which is preliminary data.</text>
</comment>
<protein>
    <submittedName>
        <fullName evidence="2">Uncharacterized protein</fullName>
    </submittedName>
</protein>
<feature type="transmembrane region" description="Helical" evidence="1">
    <location>
        <begin position="80"/>
        <end position="100"/>
    </location>
</feature>
<sequence length="139" mass="15534">MPITPHRVLILLLGLSALPVGFWAYFAPEHWYANFPGFGRQWLPPLGPFNLHLVSDVGSTYLGLFVLSAFAFVHADRVRVVQLTGLAWSAFNLPHLVFHLRHLHVYQPLDQVLNVIALGTVLLLSLALLIPARRRQAVG</sequence>
<accession>A0ABS5APE5</accession>
<proteinExistence type="predicted"/>
<dbReference type="Proteomes" id="UP001519363">
    <property type="component" value="Unassembled WGS sequence"/>
</dbReference>
<evidence type="ECO:0000313" key="3">
    <source>
        <dbReference type="Proteomes" id="UP001519363"/>
    </source>
</evidence>
<name>A0ABS5APE5_9PSEU</name>
<gene>
    <name evidence="2" type="ORF">JOF53_007319</name>
</gene>
<reference evidence="2 3" key="1">
    <citation type="submission" date="2021-03" db="EMBL/GenBank/DDBJ databases">
        <title>Sequencing the genomes of 1000 actinobacteria strains.</title>
        <authorList>
            <person name="Klenk H.-P."/>
        </authorList>
    </citation>
    <scope>NUCLEOTIDE SEQUENCE [LARGE SCALE GENOMIC DNA]</scope>
    <source>
        <strain evidence="2 3">DSM 44580</strain>
    </source>
</reference>
<feature type="transmembrane region" description="Helical" evidence="1">
    <location>
        <begin position="50"/>
        <end position="73"/>
    </location>
</feature>
<evidence type="ECO:0000256" key="1">
    <source>
        <dbReference type="SAM" id="Phobius"/>
    </source>
</evidence>